<feature type="domain" description="TaqI-like C-terminal specificity" evidence="9">
    <location>
        <begin position="487"/>
        <end position="600"/>
    </location>
</feature>
<gene>
    <name evidence="10" type="ORF">GCM10008983_03590</name>
</gene>
<keyword evidence="11" id="KW-1185">Reference proteome</keyword>
<dbReference type="EC" id="2.1.1.72" evidence="1"/>
<keyword evidence="2" id="KW-0489">Methyltransferase</keyword>
<protein>
    <recommendedName>
        <fullName evidence="1">site-specific DNA-methyltransferase (adenine-specific)</fullName>
        <ecNumber evidence="1">2.1.1.72</ecNumber>
    </recommendedName>
</protein>
<reference evidence="10 11" key="1">
    <citation type="journal article" date="2019" name="Int. J. Syst. Evol. Microbiol.">
        <title>The Global Catalogue of Microorganisms (GCM) 10K type strain sequencing project: providing services to taxonomists for standard genome sequencing and annotation.</title>
        <authorList>
            <consortium name="The Broad Institute Genomics Platform"/>
            <consortium name="The Broad Institute Genome Sequencing Center for Infectious Disease"/>
            <person name="Wu L."/>
            <person name="Ma J."/>
        </authorList>
    </citation>
    <scope>NUCLEOTIDE SEQUENCE [LARGE SCALE GENOMIC DNA]</scope>
    <source>
        <strain evidence="10 11">JCM 12149</strain>
    </source>
</reference>
<evidence type="ECO:0000313" key="11">
    <source>
        <dbReference type="Proteomes" id="UP001501459"/>
    </source>
</evidence>
<feature type="domain" description="Type II methyltransferase M.TaqI-like" evidence="8">
    <location>
        <begin position="156"/>
        <end position="310"/>
    </location>
</feature>
<dbReference type="InterPro" id="IPR050953">
    <property type="entry name" value="N4_N6_ade-DNA_methylase"/>
</dbReference>
<evidence type="ECO:0000256" key="7">
    <source>
        <dbReference type="ARBA" id="ARBA00047942"/>
    </source>
</evidence>
<dbReference type="EMBL" id="BAAADM010000006">
    <property type="protein sequence ID" value="GAA0430452.1"/>
    <property type="molecule type" value="Genomic_DNA"/>
</dbReference>
<evidence type="ECO:0000256" key="2">
    <source>
        <dbReference type="ARBA" id="ARBA00022603"/>
    </source>
</evidence>
<dbReference type="InterPro" id="IPR002052">
    <property type="entry name" value="DNA_methylase_N6_adenine_CS"/>
</dbReference>
<evidence type="ECO:0000256" key="6">
    <source>
        <dbReference type="ARBA" id="ARBA00023125"/>
    </source>
</evidence>
<keyword evidence="5" id="KW-0680">Restriction system</keyword>
<evidence type="ECO:0000256" key="1">
    <source>
        <dbReference type="ARBA" id="ARBA00011900"/>
    </source>
</evidence>
<keyword evidence="4" id="KW-0949">S-adenosyl-L-methionine</keyword>
<keyword evidence="3" id="KW-0808">Transferase</keyword>
<accession>A0ABN0Z2Z9</accession>
<dbReference type="Pfam" id="PF07669">
    <property type="entry name" value="Eco57I"/>
    <property type="match status" value="1"/>
</dbReference>
<dbReference type="InterPro" id="IPR029063">
    <property type="entry name" value="SAM-dependent_MTases_sf"/>
</dbReference>
<organism evidence="10 11">
    <name type="scientific">Lentibacillus halophilus</name>
    <dbReference type="NCBI Taxonomy" id="295065"/>
    <lineage>
        <taxon>Bacteria</taxon>
        <taxon>Bacillati</taxon>
        <taxon>Bacillota</taxon>
        <taxon>Bacilli</taxon>
        <taxon>Bacillales</taxon>
        <taxon>Bacillaceae</taxon>
        <taxon>Lentibacillus</taxon>
    </lineage>
</organism>
<proteinExistence type="predicted"/>
<dbReference type="PANTHER" id="PTHR33841:SF6">
    <property type="entry name" value="TYPE II METHYLTRANSFERASE M.HINDII"/>
    <property type="match status" value="1"/>
</dbReference>
<comment type="catalytic activity">
    <reaction evidence="7">
        <text>a 2'-deoxyadenosine in DNA + S-adenosyl-L-methionine = an N(6)-methyl-2'-deoxyadenosine in DNA + S-adenosyl-L-homocysteine + H(+)</text>
        <dbReference type="Rhea" id="RHEA:15197"/>
        <dbReference type="Rhea" id="RHEA-COMP:12418"/>
        <dbReference type="Rhea" id="RHEA-COMP:12419"/>
        <dbReference type="ChEBI" id="CHEBI:15378"/>
        <dbReference type="ChEBI" id="CHEBI:57856"/>
        <dbReference type="ChEBI" id="CHEBI:59789"/>
        <dbReference type="ChEBI" id="CHEBI:90615"/>
        <dbReference type="ChEBI" id="CHEBI:90616"/>
        <dbReference type="EC" id="2.1.1.72"/>
    </reaction>
</comment>
<keyword evidence="6" id="KW-0238">DNA-binding</keyword>
<evidence type="ECO:0000256" key="3">
    <source>
        <dbReference type="ARBA" id="ARBA00022679"/>
    </source>
</evidence>
<evidence type="ECO:0000259" key="8">
    <source>
        <dbReference type="Pfam" id="PF07669"/>
    </source>
</evidence>
<evidence type="ECO:0000259" key="9">
    <source>
        <dbReference type="Pfam" id="PF12950"/>
    </source>
</evidence>
<sequence>MLQNFEDEDVHFLAIKKNLQRMTYDFKEIQSELVRAYLTYNEIDESSVSNQLVRALLQRENRFIREYVQMLPVQWNIKNLESMFYMFFDKDAARTNGIIFTPTYVSDYINEELFKDATPTSTVCDFSCGAGEFLISALKQFKKWFPALSRIEIIENNLYGADILEENVYCTKLFLTLYSLYFNEDKDVIAFNIINADSTQPNVLPKFHSYRVQNGFDFIIGNPPYVRIQDMDKDQRTMLKQHFKTCNSGSFNLFYAFIELSCQSLREDGKMGYIIPNHLFKMKSAQPLRELLINDQVITKVIDFKDNQLFENAQTYSAIVFFDKAPKHYMYYKTIDERFNNMDIHQYLNSREWEKVPYSGLDAEAIHLLSAKDYNNVTKIENQPYLLDISTGIATQKDKLYMIDITQSMNKNENDPFYYKEYNGKLHKIEKGITMSIIKGSGDKKVDLTTNFYEFNKIIYPYNIKNGKASLISEKTMADVYPHTLAYFKAIKRELNKRNGGNPSTKAWYEYGRSQALHSFVPKIIFPTNSGKPNFAYFNDFALFHNGYAIYGLKNNKEGMDLPLLTKILNSKIMDYYIQLTSYMISGGYYCYQKKYLENFTIPDFSEEEKQYLKSMTSKDVIDEFLIQKYGLER</sequence>
<name>A0ABN0Z2Z9_9BACI</name>
<dbReference type="PRINTS" id="PR00507">
    <property type="entry name" value="N12N6MTFRASE"/>
</dbReference>
<comment type="caution">
    <text evidence="10">The sequence shown here is derived from an EMBL/GenBank/DDBJ whole genome shotgun (WGS) entry which is preliminary data.</text>
</comment>
<evidence type="ECO:0000256" key="5">
    <source>
        <dbReference type="ARBA" id="ARBA00022747"/>
    </source>
</evidence>
<dbReference type="Gene3D" id="3.40.50.150">
    <property type="entry name" value="Vaccinia Virus protein VP39"/>
    <property type="match status" value="1"/>
</dbReference>
<dbReference type="PROSITE" id="PS00092">
    <property type="entry name" value="N6_MTASE"/>
    <property type="match status" value="1"/>
</dbReference>
<dbReference type="SUPFAM" id="SSF53335">
    <property type="entry name" value="S-adenosyl-L-methionine-dependent methyltransferases"/>
    <property type="match status" value="1"/>
</dbReference>
<dbReference type="InterPro" id="IPR025931">
    <property type="entry name" value="TaqI_C"/>
</dbReference>
<dbReference type="Pfam" id="PF12950">
    <property type="entry name" value="TaqI_C"/>
    <property type="match status" value="1"/>
</dbReference>
<evidence type="ECO:0000256" key="4">
    <source>
        <dbReference type="ARBA" id="ARBA00022691"/>
    </source>
</evidence>
<dbReference type="PANTHER" id="PTHR33841">
    <property type="entry name" value="DNA METHYLTRANSFERASE YEEA-RELATED"/>
    <property type="match status" value="1"/>
</dbReference>
<dbReference type="Proteomes" id="UP001501459">
    <property type="component" value="Unassembled WGS sequence"/>
</dbReference>
<dbReference type="InterPro" id="IPR011639">
    <property type="entry name" value="MethylTrfase_TaqI-like_dom"/>
</dbReference>
<evidence type="ECO:0000313" key="10">
    <source>
        <dbReference type="EMBL" id="GAA0430452.1"/>
    </source>
</evidence>